<feature type="chain" id="PRO_5042209218" description="Secreted protein" evidence="1">
    <location>
        <begin position="18"/>
        <end position="182"/>
    </location>
</feature>
<protein>
    <recommendedName>
        <fullName evidence="4">Secreted protein</fullName>
    </recommendedName>
</protein>
<keyword evidence="3" id="KW-1185">Reference proteome</keyword>
<keyword evidence="1" id="KW-0732">Signal</keyword>
<proteinExistence type="predicted"/>
<gene>
    <name evidence="2" type="ORF">NP233_g35</name>
</gene>
<evidence type="ECO:0000313" key="2">
    <source>
        <dbReference type="EMBL" id="KAJ3577023.1"/>
    </source>
</evidence>
<dbReference type="AlphaFoldDB" id="A0AAD5Z0K5"/>
<evidence type="ECO:0008006" key="4">
    <source>
        <dbReference type="Google" id="ProtNLM"/>
    </source>
</evidence>
<evidence type="ECO:0000313" key="3">
    <source>
        <dbReference type="Proteomes" id="UP001213000"/>
    </source>
</evidence>
<evidence type="ECO:0000256" key="1">
    <source>
        <dbReference type="SAM" id="SignalP"/>
    </source>
</evidence>
<organism evidence="2 3">
    <name type="scientific">Leucocoprinus birnbaumii</name>
    <dbReference type="NCBI Taxonomy" id="56174"/>
    <lineage>
        <taxon>Eukaryota</taxon>
        <taxon>Fungi</taxon>
        <taxon>Dikarya</taxon>
        <taxon>Basidiomycota</taxon>
        <taxon>Agaricomycotina</taxon>
        <taxon>Agaricomycetes</taxon>
        <taxon>Agaricomycetidae</taxon>
        <taxon>Agaricales</taxon>
        <taxon>Agaricineae</taxon>
        <taxon>Agaricaceae</taxon>
        <taxon>Leucocoprinus</taxon>
    </lineage>
</organism>
<accession>A0AAD5Z0K5</accession>
<dbReference type="Proteomes" id="UP001213000">
    <property type="component" value="Unassembled WGS sequence"/>
</dbReference>
<feature type="signal peptide" evidence="1">
    <location>
        <begin position="1"/>
        <end position="17"/>
    </location>
</feature>
<comment type="caution">
    <text evidence="2">The sequence shown here is derived from an EMBL/GenBank/DDBJ whole genome shotgun (WGS) entry which is preliminary data.</text>
</comment>
<name>A0AAD5Z0K5_9AGAR</name>
<sequence>MHTKALLVLAFTAVALARSTNTQDVLDGISELEAQSASMRQQVQQILAEDKSSLTDAISLHNSVNKLMGRSEEAVNVIKMVSPSPGSVEDCDAVIGALEKILPDIEAGLKLVTDKKPVIDGMQGGRISAIVALDLMHLKQCVTNIQDALFDAAPPGCLNRAYALKEQFNDPYNLAVAAYNTK</sequence>
<dbReference type="EMBL" id="JANIEX010000001">
    <property type="protein sequence ID" value="KAJ3577023.1"/>
    <property type="molecule type" value="Genomic_DNA"/>
</dbReference>
<reference evidence="2" key="1">
    <citation type="submission" date="2022-07" db="EMBL/GenBank/DDBJ databases">
        <title>Genome Sequence of Leucocoprinus birnbaumii.</title>
        <authorList>
            <person name="Buettner E."/>
        </authorList>
    </citation>
    <scope>NUCLEOTIDE SEQUENCE</scope>
    <source>
        <strain evidence="2">VT141</strain>
    </source>
</reference>